<comment type="similarity">
    <text evidence="2">Belongs to the G-protein coupled receptor 2 family. Adhesion G-protein coupled receptor (ADGR) subfamily.</text>
</comment>
<dbReference type="GO" id="GO:0004930">
    <property type="term" value="F:G protein-coupled receptor activity"/>
    <property type="evidence" value="ECO:0007669"/>
    <property type="project" value="InterPro"/>
</dbReference>
<dbReference type="Gene3D" id="2.60.220.50">
    <property type="match status" value="1"/>
</dbReference>
<comment type="caution">
    <text evidence="11">The sequence shown here is derived from an EMBL/GenBank/DDBJ whole genome shotgun (WGS) entry which is preliminary data.</text>
</comment>
<accession>A0A7K5SKB0</accession>
<keyword evidence="4 8" id="KW-1133">Transmembrane helix</keyword>
<dbReference type="Gene3D" id="1.20.1070.10">
    <property type="entry name" value="Rhodopsin 7-helix transmembrane proteins"/>
    <property type="match status" value="1"/>
</dbReference>
<feature type="transmembrane region" description="Helical" evidence="8">
    <location>
        <begin position="376"/>
        <end position="396"/>
    </location>
</feature>
<proteinExistence type="inferred from homology"/>
<feature type="domain" description="G-protein coupled receptors family 2 profile 2" evidence="10">
    <location>
        <begin position="335"/>
        <end position="591"/>
    </location>
</feature>
<dbReference type="InterPro" id="IPR046338">
    <property type="entry name" value="GAIN_dom_sf"/>
</dbReference>
<dbReference type="AlphaFoldDB" id="A0A7K5SKB0"/>
<evidence type="ECO:0000313" key="11">
    <source>
        <dbReference type="EMBL" id="NWT92497.1"/>
    </source>
</evidence>
<keyword evidence="6" id="KW-1015">Disulfide bond</keyword>
<dbReference type="InterPro" id="IPR017981">
    <property type="entry name" value="GPCR_2-like_7TM"/>
</dbReference>
<feature type="transmembrane region" description="Helical" evidence="8">
    <location>
        <begin position="567"/>
        <end position="590"/>
    </location>
</feature>
<dbReference type="Pfam" id="PF01825">
    <property type="entry name" value="GPS"/>
    <property type="match status" value="1"/>
</dbReference>
<feature type="non-terminal residue" evidence="11">
    <location>
        <position position="1"/>
    </location>
</feature>
<keyword evidence="7" id="KW-0325">Glycoprotein</keyword>
<dbReference type="PANTHER" id="PTHR45813:SF1">
    <property type="entry name" value="ADHESION G PROTEIN-COUPLED RECEPTOR F4"/>
    <property type="match status" value="1"/>
</dbReference>
<evidence type="ECO:0000256" key="4">
    <source>
        <dbReference type="ARBA" id="ARBA00022989"/>
    </source>
</evidence>
<feature type="transmembrane region" description="Helical" evidence="8">
    <location>
        <begin position="493"/>
        <end position="516"/>
    </location>
</feature>
<dbReference type="Proteomes" id="UP000524542">
    <property type="component" value="Unassembled WGS sequence"/>
</dbReference>
<feature type="transmembrane region" description="Helical" evidence="8">
    <location>
        <begin position="447"/>
        <end position="470"/>
    </location>
</feature>
<dbReference type="InterPro" id="IPR057244">
    <property type="entry name" value="GAIN_B"/>
</dbReference>
<evidence type="ECO:0000256" key="5">
    <source>
        <dbReference type="ARBA" id="ARBA00023136"/>
    </source>
</evidence>
<comment type="subcellular location">
    <subcellularLocation>
        <location evidence="1">Membrane</location>
        <topology evidence="1">Multi-pass membrane protein</topology>
    </subcellularLocation>
</comment>
<feature type="transmembrane region" description="Helical" evidence="8">
    <location>
        <begin position="416"/>
        <end position="440"/>
    </location>
</feature>
<feature type="transmembrane region" description="Helical" evidence="8">
    <location>
        <begin position="542"/>
        <end position="561"/>
    </location>
</feature>
<name>A0A7K5SKB0_9FRIN</name>
<evidence type="ECO:0000256" key="1">
    <source>
        <dbReference type="ARBA" id="ARBA00004141"/>
    </source>
</evidence>
<dbReference type="PROSITE" id="PS50221">
    <property type="entry name" value="GAIN_B"/>
    <property type="match status" value="1"/>
</dbReference>
<dbReference type="InterPro" id="IPR051587">
    <property type="entry name" value="Adhesion_GPCR"/>
</dbReference>
<gene>
    <name evidence="11" type="primary">Adgrf4</name>
    <name evidence="11" type="ORF">UROPYL_R08636</name>
</gene>
<dbReference type="PRINTS" id="PR00249">
    <property type="entry name" value="GPCRSECRETIN"/>
</dbReference>
<feature type="transmembrane region" description="Helical" evidence="8">
    <location>
        <begin position="341"/>
        <end position="364"/>
    </location>
</feature>
<feature type="non-terminal residue" evidence="11">
    <location>
        <position position="613"/>
    </location>
</feature>
<dbReference type="GO" id="GO:0007166">
    <property type="term" value="P:cell surface receptor signaling pathway"/>
    <property type="evidence" value="ECO:0007669"/>
    <property type="project" value="InterPro"/>
</dbReference>
<dbReference type="GO" id="GO:0016020">
    <property type="term" value="C:membrane"/>
    <property type="evidence" value="ECO:0007669"/>
    <property type="project" value="UniProtKB-SubCell"/>
</dbReference>
<evidence type="ECO:0000256" key="6">
    <source>
        <dbReference type="ARBA" id="ARBA00023157"/>
    </source>
</evidence>
<keyword evidence="5 8" id="KW-0472">Membrane</keyword>
<dbReference type="EMBL" id="VZRH01000922">
    <property type="protein sequence ID" value="NWT92497.1"/>
    <property type="molecule type" value="Genomic_DNA"/>
</dbReference>
<dbReference type="PANTHER" id="PTHR45813">
    <property type="entry name" value="IG-LIKE DOMAIN-CONTAINING PROTEIN"/>
    <property type="match status" value="1"/>
</dbReference>
<evidence type="ECO:0000259" key="9">
    <source>
        <dbReference type="PROSITE" id="PS50221"/>
    </source>
</evidence>
<dbReference type="GO" id="GO:0007189">
    <property type="term" value="P:adenylate cyclase-activating G protein-coupled receptor signaling pathway"/>
    <property type="evidence" value="ECO:0007669"/>
    <property type="project" value="TreeGrafter"/>
</dbReference>
<keyword evidence="12" id="KW-1185">Reference proteome</keyword>
<evidence type="ECO:0000256" key="3">
    <source>
        <dbReference type="ARBA" id="ARBA00022692"/>
    </source>
</evidence>
<dbReference type="FunFam" id="1.20.1070.10:FF:000058">
    <property type="entry name" value="Adhesion G protein-coupled receptor F5"/>
    <property type="match status" value="1"/>
</dbReference>
<protein>
    <submittedName>
        <fullName evidence="11">AGRF4 protein</fullName>
    </submittedName>
</protein>
<organism evidence="11 12">
    <name type="scientific">Urocynchramus pylzowi</name>
    <dbReference type="NCBI Taxonomy" id="571890"/>
    <lineage>
        <taxon>Eukaryota</taxon>
        <taxon>Metazoa</taxon>
        <taxon>Chordata</taxon>
        <taxon>Craniata</taxon>
        <taxon>Vertebrata</taxon>
        <taxon>Euteleostomi</taxon>
        <taxon>Archelosauria</taxon>
        <taxon>Archosauria</taxon>
        <taxon>Dinosauria</taxon>
        <taxon>Saurischia</taxon>
        <taxon>Theropoda</taxon>
        <taxon>Coelurosauria</taxon>
        <taxon>Aves</taxon>
        <taxon>Neognathae</taxon>
        <taxon>Neoaves</taxon>
        <taxon>Telluraves</taxon>
        <taxon>Australaves</taxon>
        <taxon>Passeriformes</taxon>
        <taxon>Passeroidea</taxon>
        <taxon>Fringillidae</taxon>
        <taxon>Urocynchramus</taxon>
    </lineage>
</organism>
<feature type="domain" description="GAIN-B" evidence="9">
    <location>
        <begin position="187"/>
        <end position="331"/>
    </location>
</feature>
<evidence type="ECO:0000256" key="7">
    <source>
        <dbReference type="ARBA" id="ARBA00023180"/>
    </source>
</evidence>
<evidence type="ECO:0000259" key="10">
    <source>
        <dbReference type="PROSITE" id="PS50261"/>
    </source>
</evidence>
<dbReference type="InterPro" id="IPR000203">
    <property type="entry name" value="GPS"/>
</dbReference>
<sequence length="613" mass="67451">NGAICIQPCSPSFHGETSFVCEDRKWQMLSDACASLDVQSLFQVRLLLCTLACVCNFLGRQTLLPCSFTKHFGAGNHSCQADFSCIIPDILSSPAIPGNIADIVELLKKISLLLSENVTRGKMQSYSRIANHILNSSIISNWAFVKDRNAGSVLLDSVNLFAGKLLLRNGSESIQEPFIATKGYSIHRNSSGKSFDFSMEFNSTGNITGHVVIPEEELLRLPRASKAISVAFPTLGAILEPNQLEPAFVNGMVLSVSLPEELQNILLTFEKLNKLEQAGAQCVGWHSAERRWDPRACRLRAHNATAVVCVCAPRRRAYRSFSILMAPAAPRSSLLGCVTRVGLGLSVLSLVLCLLIEAVVWHHVTKTEITYMRHFCLVNIAASLLVADVLFILAAVVHNTALNYQLCVAATFFLHFFYLALFFWMFTLGLLILYGLLLIFFKITRSVFLAAAFSIGYGCPLVISILTVAITEPKNGYLRSGACWLNWYETKALLAFVVPALSIIVMNLIVVVVVVVKTGRSSLGEGCKSQDLSSVIRVSKNVALLTPLLGLTWGFGLATIIDSRSLAFHVVFALLNAFQGFFILLFGTLLDRKTREALRMNCLSSRRKWGLEK</sequence>
<keyword evidence="3 8" id="KW-0812">Transmembrane</keyword>
<dbReference type="InterPro" id="IPR000832">
    <property type="entry name" value="GPCR_2_secretin-like"/>
</dbReference>
<evidence type="ECO:0000256" key="8">
    <source>
        <dbReference type="SAM" id="Phobius"/>
    </source>
</evidence>
<evidence type="ECO:0000256" key="2">
    <source>
        <dbReference type="ARBA" id="ARBA00007343"/>
    </source>
</evidence>
<dbReference type="Pfam" id="PF00002">
    <property type="entry name" value="7tm_2"/>
    <property type="match status" value="1"/>
</dbReference>
<reference evidence="11 12" key="1">
    <citation type="submission" date="2019-09" db="EMBL/GenBank/DDBJ databases">
        <title>Bird 10,000 Genomes (B10K) Project - Family phase.</title>
        <authorList>
            <person name="Zhang G."/>
        </authorList>
    </citation>
    <scope>NUCLEOTIDE SEQUENCE [LARGE SCALE GENOMIC DNA]</scope>
    <source>
        <strain evidence="11">B10K-DU-012-38</strain>
        <tissue evidence="11">Muscle</tissue>
    </source>
</reference>
<dbReference type="PROSITE" id="PS50261">
    <property type="entry name" value="G_PROTEIN_RECEP_F2_4"/>
    <property type="match status" value="1"/>
</dbReference>
<evidence type="ECO:0000313" key="12">
    <source>
        <dbReference type="Proteomes" id="UP000524542"/>
    </source>
</evidence>